<dbReference type="AlphaFoldDB" id="A0AAV5TDL8"/>
<feature type="non-terminal residue" evidence="1">
    <location>
        <position position="1"/>
    </location>
</feature>
<evidence type="ECO:0000313" key="2">
    <source>
        <dbReference type="Proteomes" id="UP001432027"/>
    </source>
</evidence>
<gene>
    <name evidence="1" type="ORF">PENTCL1PPCAC_12745</name>
</gene>
<name>A0AAV5TDL8_9BILA</name>
<dbReference type="EMBL" id="BTSX01000003">
    <property type="protein sequence ID" value="GMS90570.1"/>
    <property type="molecule type" value="Genomic_DNA"/>
</dbReference>
<comment type="caution">
    <text evidence="1">The sequence shown here is derived from an EMBL/GenBank/DDBJ whole genome shotgun (WGS) entry which is preliminary data.</text>
</comment>
<accession>A0AAV5TDL8</accession>
<organism evidence="1 2">
    <name type="scientific">Pristionchus entomophagus</name>
    <dbReference type="NCBI Taxonomy" id="358040"/>
    <lineage>
        <taxon>Eukaryota</taxon>
        <taxon>Metazoa</taxon>
        <taxon>Ecdysozoa</taxon>
        <taxon>Nematoda</taxon>
        <taxon>Chromadorea</taxon>
        <taxon>Rhabditida</taxon>
        <taxon>Rhabditina</taxon>
        <taxon>Diplogasteromorpha</taxon>
        <taxon>Diplogasteroidea</taxon>
        <taxon>Neodiplogasteridae</taxon>
        <taxon>Pristionchus</taxon>
    </lineage>
</organism>
<sequence>IWDLRYFYTPSLVTQKSTVESWDCREITSDQTITGIRYISECNNQSTLNRVERRLHLLINTSLGMGIS</sequence>
<proteinExistence type="predicted"/>
<reference evidence="1" key="1">
    <citation type="submission" date="2023-10" db="EMBL/GenBank/DDBJ databases">
        <title>Genome assembly of Pristionchus species.</title>
        <authorList>
            <person name="Yoshida K."/>
            <person name="Sommer R.J."/>
        </authorList>
    </citation>
    <scope>NUCLEOTIDE SEQUENCE</scope>
    <source>
        <strain evidence="1">RS0144</strain>
    </source>
</reference>
<keyword evidence="2" id="KW-1185">Reference proteome</keyword>
<dbReference type="Proteomes" id="UP001432027">
    <property type="component" value="Unassembled WGS sequence"/>
</dbReference>
<evidence type="ECO:0000313" key="1">
    <source>
        <dbReference type="EMBL" id="GMS90570.1"/>
    </source>
</evidence>
<protein>
    <submittedName>
        <fullName evidence="1">Uncharacterized protein</fullName>
    </submittedName>
</protein>